<dbReference type="EMBL" id="JAAIKR010000002">
    <property type="protein sequence ID" value="MBR9727020.1"/>
    <property type="molecule type" value="Genomic_DNA"/>
</dbReference>
<dbReference type="InterPro" id="IPR022072">
    <property type="entry name" value="DUF3624"/>
</dbReference>
<keyword evidence="1" id="KW-1133">Transmembrane helix</keyword>
<organism evidence="2 3">
    <name type="scientific">Shewanella intestini</name>
    <dbReference type="NCBI Taxonomy" id="2017544"/>
    <lineage>
        <taxon>Bacteria</taxon>
        <taxon>Pseudomonadati</taxon>
        <taxon>Pseudomonadota</taxon>
        <taxon>Gammaproteobacteria</taxon>
        <taxon>Alteromonadales</taxon>
        <taxon>Shewanellaceae</taxon>
        <taxon>Shewanella</taxon>
    </lineage>
</organism>
<accession>A0ABS5HYZ6</accession>
<evidence type="ECO:0000256" key="1">
    <source>
        <dbReference type="SAM" id="Phobius"/>
    </source>
</evidence>
<dbReference type="Pfam" id="PF12292">
    <property type="entry name" value="DUF3624"/>
    <property type="match status" value="1"/>
</dbReference>
<evidence type="ECO:0000313" key="2">
    <source>
        <dbReference type="EMBL" id="MBR9727020.1"/>
    </source>
</evidence>
<reference evidence="2 3" key="1">
    <citation type="submission" date="2020-02" db="EMBL/GenBank/DDBJ databases">
        <title>Shewanella WXL01 sp. nov., a marine bacterium isolated from green algae in Luhuitou Fringing Reef (Northern South China Sea).</title>
        <authorList>
            <person name="Wang X."/>
        </authorList>
    </citation>
    <scope>NUCLEOTIDE SEQUENCE [LARGE SCALE GENOMIC DNA]</scope>
    <source>
        <strain evidence="2 3">MCCC 1A01895</strain>
    </source>
</reference>
<protein>
    <submittedName>
        <fullName evidence="2">DUF3624 family protein</fullName>
    </submittedName>
</protein>
<name>A0ABS5HYZ6_9GAMM</name>
<sequence>MSCRGCEESIFKQKIGRCKSCMIQLTVLSLISWPLWWFGFAQTPTRIESIALLFFCCAFSGLLALHLVVLSYRRIVLGDTKMYQKTDTD</sequence>
<keyword evidence="3" id="KW-1185">Reference proteome</keyword>
<keyword evidence="1" id="KW-0472">Membrane</keyword>
<keyword evidence="1" id="KW-0812">Transmembrane</keyword>
<gene>
    <name evidence="2" type="ORF">G3R48_03300</name>
</gene>
<evidence type="ECO:0000313" key="3">
    <source>
        <dbReference type="Proteomes" id="UP000811844"/>
    </source>
</evidence>
<proteinExistence type="predicted"/>
<feature type="transmembrane region" description="Helical" evidence="1">
    <location>
        <begin position="50"/>
        <end position="72"/>
    </location>
</feature>
<comment type="caution">
    <text evidence="2">The sequence shown here is derived from an EMBL/GenBank/DDBJ whole genome shotgun (WGS) entry which is preliminary data.</text>
</comment>
<dbReference type="Proteomes" id="UP000811844">
    <property type="component" value="Unassembled WGS sequence"/>
</dbReference>
<feature type="transmembrane region" description="Helical" evidence="1">
    <location>
        <begin position="21"/>
        <end position="38"/>
    </location>
</feature>
<dbReference type="RefSeq" id="WP_153663076.1">
    <property type="nucleotide sequence ID" value="NZ_JAAIKR010000002.1"/>
</dbReference>